<dbReference type="Gramene" id="OIT36812">
    <property type="protein sequence ID" value="OIT36812"/>
    <property type="gene ID" value="A4A49_55331"/>
</dbReference>
<accession>A0A314L5J5</accession>
<dbReference type="Pfam" id="PF07734">
    <property type="entry name" value="FBA_1"/>
    <property type="match status" value="1"/>
</dbReference>
<dbReference type="InterPro" id="IPR006527">
    <property type="entry name" value="F-box-assoc_dom_typ1"/>
</dbReference>
<gene>
    <name evidence="2" type="ORF">A4A49_55331</name>
</gene>
<dbReference type="Proteomes" id="UP000187609">
    <property type="component" value="Unassembled WGS sequence"/>
</dbReference>
<comment type="caution">
    <text evidence="2">The sequence shown here is derived from an EMBL/GenBank/DDBJ whole genome shotgun (WGS) entry which is preliminary data.</text>
</comment>
<protein>
    <submittedName>
        <fullName evidence="2">F-box protein</fullName>
    </submittedName>
</protein>
<dbReference type="NCBIfam" id="TIGR01640">
    <property type="entry name" value="F_box_assoc_1"/>
    <property type="match status" value="1"/>
</dbReference>
<evidence type="ECO:0000313" key="3">
    <source>
        <dbReference type="Proteomes" id="UP000187609"/>
    </source>
</evidence>
<feature type="domain" description="F-box" evidence="1">
    <location>
        <begin position="23"/>
        <end position="72"/>
    </location>
</feature>
<reference evidence="2" key="1">
    <citation type="submission" date="2016-11" db="EMBL/GenBank/DDBJ databases">
        <title>The genome of Nicotiana attenuata.</title>
        <authorList>
            <person name="Xu S."/>
            <person name="Brockmoeller T."/>
            <person name="Gaquerel E."/>
            <person name="Navarro A."/>
            <person name="Kuhl H."/>
            <person name="Gase K."/>
            <person name="Ling Z."/>
            <person name="Zhou W."/>
            <person name="Kreitzer C."/>
            <person name="Stanke M."/>
            <person name="Tang H."/>
            <person name="Lyons E."/>
            <person name="Pandey P."/>
            <person name="Pandey S.P."/>
            <person name="Timmermann B."/>
            <person name="Baldwin I.T."/>
        </authorList>
    </citation>
    <scope>NUCLEOTIDE SEQUENCE [LARGE SCALE GENOMIC DNA]</scope>
    <source>
        <strain evidence="2">UT</strain>
    </source>
</reference>
<dbReference type="InterPro" id="IPR017451">
    <property type="entry name" value="F-box-assoc_interact_dom"/>
</dbReference>
<dbReference type="SUPFAM" id="SSF81383">
    <property type="entry name" value="F-box domain"/>
    <property type="match status" value="1"/>
</dbReference>
<dbReference type="Gene3D" id="1.20.1280.50">
    <property type="match status" value="1"/>
</dbReference>
<dbReference type="STRING" id="49451.A0A314L5J5"/>
<dbReference type="InterPro" id="IPR036047">
    <property type="entry name" value="F-box-like_dom_sf"/>
</dbReference>
<dbReference type="PANTHER" id="PTHR35546">
    <property type="entry name" value="F-BOX PROTEIN INTERACTION DOMAIN PROTEIN-RELATED"/>
    <property type="match status" value="1"/>
</dbReference>
<dbReference type="PANTHER" id="PTHR35546:SF130">
    <property type="entry name" value="EXPRESSED PROTEIN"/>
    <property type="match status" value="1"/>
</dbReference>
<evidence type="ECO:0000259" key="1">
    <source>
        <dbReference type="PROSITE" id="PS50181"/>
    </source>
</evidence>
<dbReference type="PROSITE" id="PS50181">
    <property type="entry name" value="FBOX"/>
    <property type="match status" value="1"/>
</dbReference>
<dbReference type="Pfam" id="PF00646">
    <property type="entry name" value="F-box"/>
    <property type="match status" value="1"/>
</dbReference>
<dbReference type="InterPro" id="IPR055290">
    <property type="entry name" value="At3g26010-like"/>
</dbReference>
<dbReference type="InterPro" id="IPR001810">
    <property type="entry name" value="F-box_dom"/>
</dbReference>
<dbReference type="EMBL" id="MJEQ01000388">
    <property type="protein sequence ID" value="OIT36812.1"/>
    <property type="molecule type" value="Genomic_DNA"/>
</dbReference>
<evidence type="ECO:0000313" key="2">
    <source>
        <dbReference type="EMBL" id="OIT36812.1"/>
    </source>
</evidence>
<organism evidence="2 3">
    <name type="scientific">Nicotiana attenuata</name>
    <name type="common">Coyote tobacco</name>
    <dbReference type="NCBI Taxonomy" id="49451"/>
    <lineage>
        <taxon>Eukaryota</taxon>
        <taxon>Viridiplantae</taxon>
        <taxon>Streptophyta</taxon>
        <taxon>Embryophyta</taxon>
        <taxon>Tracheophyta</taxon>
        <taxon>Spermatophyta</taxon>
        <taxon>Magnoliopsida</taxon>
        <taxon>eudicotyledons</taxon>
        <taxon>Gunneridae</taxon>
        <taxon>Pentapetalae</taxon>
        <taxon>asterids</taxon>
        <taxon>lamiids</taxon>
        <taxon>Solanales</taxon>
        <taxon>Solanaceae</taxon>
        <taxon>Nicotianoideae</taxon>
        <taxon>Nicotianeae</taxon>
        <taxon>Nicotiana</taxon>
    </lineage>
</organism>
<proteinExistence type="predicted"/>
<dbReference type="AlphaFoldDB" id="A0A314L5J5"/>
<sequence>MLTNKGKKRSTKTKKNSSKKVVSFASVEGNNDLLTTILLLLSPKPLFRCKLVCKRWQSLISDPKFASFWRLKTPSLGGLFVNRFWRKDNTSFKYFYISFTDNGLIHSLKGLQNPYGEGVVILNSCGGLLLCRTMKKERTINPICKYYVSNPTTNQFIALPEITYYILTQHRYGDAADFLHMTLAFDYSVSSHFKVIHVCSDRRPRAENFEIGIYSSETNLWKHLTCQISNSAVSRVDFNNGVFVNRAIFWPAYKSETSIYFDLDTESLHPYPMPSKRREAMYFGSLKDRLYYIRSKKGSRLDVFELEKDYSSWCCKYKIYEFPEMNFSQINFLTLISGDENRYLVICTQPAGMVLSINLDDSSYTNLCKLLLRPSDIKELSETCGSAVHYLSENPFWIGSRLDI</sequence>
<name>A0A314L5J5_NICAT</name>
<keyword evidence="3" id="KW-1185">Reference proteome</keyword>